<protein>
    <recommendedName>
        <fullName evidence="7 14">Transketolase</fullName>
        <ecNumber evidence="7 14">2.2.1.1</ecNumber>
    </recommendedName>
</protein>
<dbReference type="Proteomes" id="UP000886786">
    <property type="component" value="Unassembled WGS sequence"/>
</dbReference>
<feature type="binding site" evidence="17">
    <location>
        <begin position="115"/>
        <end position="117"/>
    </location>
    <ligand>
        <name>thiamine diphosphate</name>
        <dbReference type="ChEBI" id="CHEBI:58937"/>
    </ligand>
</feature>
<dbReference type="InterPro" id="IPR029061">
    <property type="entry name" value="THDP-binding"/>
</dbReference>
<evidence type="ECO:0000256" key="7">
    <source>
        <dbReference type="ARBA" id="ARBA00013152"/>
    </source>
</evidence>
<evidence type="ECO:0000313" key="23">
    <source>
        <dbReference type="Proteomes" id="UP000886786"/>
    </source>
</evidence>
<dbReference type="NCBIfam" id="TIGR00232">
    <property type="entry name" value="tktlase_bact"/>
    <property type="match status" value="1"/>
</dbReference>
<evidence type="ECO:0000256" key="10">
    <source>
        <dbReference type="ARBA" id="ARBA00022837"/>
    </source>
</evidence>
<evidence type="ECO:0000256" key="2">
    <source>
        <dbReference type="ARBA" id="ARBA00001936"/>
    </source>
</evidence>
<evidence type="ECO:0000313" key="22">
    <source>
        <dbReference type="EMBL" id="HIQ90215.1"/>
    </source>
</evidence>
<feature type="transmembrane region" description="Helical" evidence="20">
    <location>
        <begin position="62"/>
        <end position="83"/>
    </location>
</feature>
<feature type="binding site" evidence="16">
    <location>
        <position position="454"/>
    </location>
    <ligand>
        <name>substrate</name>
    </ligand>
</feature>
<feature type="binding site" evidence="16">
    <location>
        <position position="442"/>
    </location>
    <ligand>
        <name>substrate</name>
    </ligand>
</feature>
<evidence type="ECO:0000256" key="9">
    <source>
        <dbReference type="ARBA" id="ARBA00022723"/>
    </source>
</evidence>
<comment type="caution">
    <text evidence="22">The sequence shown here is derived from an EMBL/GenBank/DDBJ whole genome shotgun (WGS) entry which is preliminary data.</text>
</comment>
<evidence type="ECO:0000256" key="18">
    <source>
        <dbReference type="PIRSR" id="PIRSR605478-4"/>
    </source>
</evidence>
<feature type="binding site" evidence="17">
    <location>
        <position position="254"/>
    </location>
    <ligand>
        <name>thiamine diphosphate</name>
        <dbReference type="ChEBI" id="CHEBI:58937"/>
    </ligand>
</feature>
<dbReference type="Pfam" id="PF00456">
    <property type="entry name" value="Transketolase_N"/>
    <property type="match status" value="1"/>
</dbReference>
<keyword evidence="20" id="KW-0472">Membrane</keyword>
<gene>
    <name evidence="22" type="primary">tkt</name>
    <name evidence="22" type="ORF">IAB27_01110</name>
</gene>
<dbReference type="Gene3D" id="3.40.50.920">
    <property type="match status" value="1"/>
</dbReference>
<evidence type="ECO:0000256" key="12">
    <source>
        <dbReference type="ARBA" id="ARBA00023052"/>
    </source>
</evidence>
<dbReference type="EC" id="2.2.1.1" evidence="7 14"/>
<evidence type="ECO:0000256" key="17">
    <source>
        <dbReference type="PIRSR" id="PIRSR605478-3"/>
    </source>
</evidence>
<dbReference type="CDD" id="cd07033">
    <property type="entry name" value="TPP_PYR_DXS_TK_like"/>
    <property type="match status" value="1"/>
</dbReference>
<keyword evidence="8 22" id="KW-0808">Transferase</keyword>
<feature type="binding site" evidence="16">
    <location>
        <position position="339"/>
    </location>
    <ligand>
        <name>substrate</name>
    </ligand>
</feature>
<comment type="catalytic activity">
    <reaction evidence="13">
        <text>D-sedoheptulose 7-phosphate + D-glyceraldehyde 3-phosphate = aldehydo-D-ribose 5-phosphate + D-xylulose 5-phosphate</text>
        <dbReference type="Rhea" id="RHEA:10508"/>
        <dbReference type="ChEBI" id="CHEBI:57483"/>
        <dbReference type="ChEBI" id="CHEBI:57737"/>
        <dbReference type="ChEBI" id="CHEBI:58273"/>
        <dbReference type="ChEBI" id="CHEBI:59776"/>
        <dbReference type="EC" id="2.2.1.1"/>
    </reaction>
</comment>
<dbReference type="InterPro" id="IPR005475">
    <property type="entry name" value="Transketolase-like_Pyr-bd"/>
</dbReference>
<sequence>MRDKMDERIINNIKALGIDMIEKAGSGHPGIVLSAAPLIYTIYANYLNINKDDQNWMNRDRFVLSAGHGSALLYATLYMAGYLSLDDLKKFRQIGSVTSGHPEYGVTPGIEMSTGPLGQGFASAVGMAMAEKHLEAKYPKIFNYKVYVICGDGDLMEGISYEASSLAGTLKLNNLIVLYDSNSICLDGETSKTFNDDVPLRFKALGWNVIEIDSDYKKIDKALRDAQDSDKPVLIKVKTVIGEGSYLEGTNKVHGSPLAEDDYKQLKEKLGFISPFEVDMEAKRYFEDKISSRTTVKYNEFLDNYEKYGDKDLEYFKRGRISYSIDKSDFEALDVQSTRDSSGIVLNHLASQIPSLFGGSADLSSSTKTYLKNMGDFSCFNYSGRNIWFGVREHAMGAILNGLALSGFRSFGSTFFAFSDYVKPAMRLSAFMDLPVSYIFTHDSINIGMDGPTHQPVEQLAALRSIPNMTVYRPADLNEVIGAYENILDRKKPSALVLARMATPNLKETDANLVSRGAYTVLKEKGELKAILIATGTEVSLAMDVASKLGAGIRVVSMPSMELFEDQSDDYKCEILPKVQTFFIEAGSSYGLRKYVSDDEHLITIDKFGASGSTSSVLDYMDFSLEKVYERIKKVL</sequence>
<dbReference type="PANTHER" id="PTHR43522">
    <property type="entry name" value="TRANSKETOLASE"/>
    <property type="match status" value="1"/>
</dbReference>
<dbReference type="Pfam" id="PF02779">
    <property type="entry name" value="Transket_pyr"/>
    <property type="match status" value="1"/>
</dbReference>
<dbReference type="EMBL" id="DVFV01000024">
    <property type="protein sequence ID" value="HIQ90215.1"/>
    <property type="molecule type" value="Genomic_DNA"/>
</dbReference>
<dbReference type="InterPro" id="IPR055152">
    <property type="entry name" value="Transketolase-like_C_2"/>
</dbReference>
<keyword evidence="9 18" id="KW-0479">Metal-binding</keyword>
<feature type="binding site" evidence="16">
    <location>
        <position position="450"/>
    </location>
    <ligand>
        <name>substrate</name>
    </ligand>
</feature>
<comment type="cofactor">
    <cofactor evidence="2">
        <name>Mn(2+)</name>
        <dbReference type="ChEBI" id="CHEBI:29035"/>
    </cofactor>
</comment>
<keyword evidence="10" id="KW-0106">Calcium</keyword>
<dbReference type="GO" id="GO:0004802">
    <property type="term" value="F:transketolase activity"/>
    <property type="evidence" value="ECO:0007669"/>
    <property type="project" value="UniProtKB-UniRule"/>
</dbReference>
<dbReference type="SMART" id="SM00861">
    <property type="entry name" value="Transket_pyr"/>
    <property type="match status" value="1"/>
</dbReference>
<evidence type="ECO:0000256" key="19">
    <source>
        <dbReference type="PIRSR" id="PIRSR605478-5"/>
    </source>
</evidence>
<feature type="site" description="Important for catalytic activity" evidence="19">
    <location>
        <position position="28"/>
    </location>
</feature>
<keyword evidence="20" id="KW-1133">Transmembrane helix</keyword>
<dbReference type="Gene3D" id="3.40.50.970">
    <property type="match status" value="2"/>
</dbReference>
<evidence type="ECO:0000256" key="15">
    <source>
        <dbReference type="PIRSR" id="PIRSR605478-1"/>
    </source>
</evidence>
<dbReference type="CDD" id="cd02012">
    <property type="entry name" value="TPP_TK"/>
    <property type="match status" value="1"/>
</dbReference>
<comment type="cofactor">
    <cofactor evidence="3">
        <name>Co(2+)</name>
        <dbReference type="ChEBI" id="CHEBI:48828"/>
    </cofactor>
</comment>
<feature type="active site" description="Proton donor" evidence="15">
    <location>
        <position position="393"/>
    </location>
</feature>
<dbReference type="InterPro" id="IPR009014">
    <property type="entry name" value="Transketo_C/PFOR_II"/>
</dbReference>
<dbReference type="InterPro" id="IPR033247">
    <property type="entry name" value="Transketolase_fam"/>
</dbReference>
<dbReference type="PANTHER" id="PTHR43522:SF2">
    <property type="entry name" value="TRANSKETOLASE 1-RELATED"/>
    <property type="match status" value="1"/>
</dbReference>
<feature type="site" description="Important for catalytic activity" evidence="19">
    <location>
        <position position="254"/>
    </location>
</feature>
<feature type="binding site" evidence="18">
    <location>
        <position position="184"/>
    </location>
    <ligand>
        <name>Mg(2+)</name>
        <dbReference type="ChEBI" id="CHEBI:18420"/>
    </ligand>
</feature>
<feature type="domain" description="Transketolase-like pyrimidine-binding" evidence="21">
    <location>
        <begin position="336"/>
        <end position="505"/>
    </location>
</feature>
<dbReference type="FunFam" id="3.40.50.970:FF:000004">
    <property type="entry name" value="Transketolase"/>
    <property type="match status" value="1"/>
</dbReference>
<dbReference type="InterPro" id="IPR005474">
    <property type="entry name" value="Transketolase_N"/>
</dbReference>
<feature type="binding site" evidence="18">
    <location>
        <position position="152"/>
    </location>
    <ligand>
        <name>Mg(2+)</name>
        <dbReference type="ChEBI" id="CHEBI:18420"/>
    </ligand>
</feature>
<accession>A0A9D0ZQ59</accession>
<evidence type="ECO:0000256" key="20">
    <source>
        <dbReference type="SAM" id="Phobius"/>
    </source>
</evidence>
<evidence type="ECO:0000256" key="5">
    <source>
        <dbReference type="ARBA" id="ARBA00007131"/>
    </source>
</evidence>
<keyword evidence="20" id="KW-0812">Transmembrane</keyword>
<evidence type="ECO:0000256" key="6">
    <source>
        <dbReference type="ARBA" id="ARBA00011738"/>
    </source>
</evidence>
<dbReference type="SUPFAM" id="SSF52518">
    <property type="entry name" value="Thiamin diphosphate-binding fold (THDP-binding)"/>
    <property type="match status" value="2"/>
</dbReference>
<dbReference type="GO" id="GO:0046872">
    <property type="term" value="F:metal ion binding"/>
    <property type="evidence" value="ECO:0007669"/>
    <property type="project" value="UniProtKB-KW"/>
</dbReference>
<comment type="function">
    <text evidence="4">Catalyzes the transfer of a two-carbon ketol group from a ketose donor to an aldose acceptor, via a covalent intermediate with the cofactor thiamine pyrophosphate.</text>
</comment>
<feature type="binding site" evidence="17">
    <location>
        <position position="182"/>
    </location>
    <ligand>
        <name>thiamine diphosphate</name>
        <dbReference type="ChEBI" id="CHEBI:58937"/>
    </ligand>
</feature>
<evidence type="ECO:0000256" key="11">
    <source>
        <dbReference type="ARBA" id="ARBA00022842"/>
    </source>
</evidence>
<evidence type="ECO:0000256" key="3">
    <source>
        <dbReference type="ARBA" id="ARBA00001941"/>
    </source>
</evidence>
<feature type="binding site" evidence="16">
    <location>
        <position position="28"/>
    </location>
    <ligand>
        <name>substrate</name>
    </ligand>
</feature>
<organism evidence="22 23">
    <name type="scientific">Candidatus Coprosoma intestinipullorum</name>
    <dbReference type="NCBI Taxonomy" id="2840752"/>
    <lineage>
        <taxon>Bacteria</taxon>
        <taxon>Bacillati</taxon>
        <taxon>Bacillota</taxon>
        <taxon>Bacillota incertae sedis</taxon>
        <taxon>Candidatus Coprosoma</taxon>
    </lineage>
</organism>
<dbReference type="InterPro" id="IPR005478">
    <property type="entry name" value="Transketolase_bac-like"/>
</dbReference>
<evidence type="ECO:0000256" key="8">
    <source>
        <dbReference type="ARBA" id="ARBA00022679"/>
    </source>
</evidence>
<evidence type="ECO:0000256" key="16">
    <source>
        <dbReference type="PIRSR" id="PIRSR605478-2"/>
    </source>
</evidence>
<comment type="cofactor">
    <cofactor evidence="18">
        <name>Mg(2+)</name>
        <dbReference type="ChEBI" id="CHEBI:18420"/>
    </cofactor>
    <text evidence="18">Binds 1 Mg(2+) ion per subunit. Can also utilize other divalent metal cations, such as Ca(2+), Mn(2+) and Co(2+).</text>
</comment>
<evidence type="ECO:0000256" key="4">
    <source>
        <dbReference type="ARBA" id="ARBA00002931"/>
    </source>
</evidence>
<dbReference type="FunFam" id="3.40.50.970:FF:000045">
    <property type="entry name" value="Transketolase"/>
    <property type="match status" value="1"/>
</dbReference>
<dbReference type="SUPFAM" id="SSF52922">
    <property type="entry name" value="TK C-terminal domain-like"/>
    <property type="match status" value="1"/>
</dbReference>
<dbReference type="GO" id="GO:0006098">
    <property type="term" value="P:pentose-phosphate shunt"/>
    <property type="evidence" value="ECO:0007669"/>
    <property type="project" value="TreeGrafter"/>
</dbReference>
<feature type="binding site" evidence="17">
    <location>
        <position position="153"/>
    </location>
    <ligand>
        <name>thiamine diphosphate</name>
        <dbReference type="ChEBI" id="CHEBI:58937"/>
    </ligand>
</feature>
<comment type="cofactor">
    <cofactor evidence="1">
        <name>Ca(2+)</name>
        <dbReference type="ChEBI" id="CHEBI:29108"/>
    </cofactor>
</comment>
<dbReference type="AlphaFoldDB" id="A0A9D0ZQ59"/>
<evidence type="ECO:0000256" key="1">
    <source>
        <dbReference type="ARBA" id="ARBA00001913"/>
    </source>
</evidence>
<reference evidence="22" key="2">
    <citation type="journal article" date="2021" name="PeerJ">
        <title>Extensive microbial diversity within the chicken gut microbiome revealed by metagenomics and culture.</title>
        <authorList>
            <person name="Gilroy R."/>
            <person name="Ravi A."/>
            <person name="Getino M."/>
            <person name="Pursley I."/>
            <person name="Horton D.L."/>
            <person name="Alikhan N.F."/>
            <person name="Baker D."/>
            <person name="Gharbi K."/>
            <person name="Hall N."/>
            <person name="Watson M."/>
            <person name="Adriaenssens E.M."/>
            <person name="Foster-Nyarko E."/>
            <person name="Jarju S."/>
            <person name="Secka A."/>
            <person name="Antonio M."/>
            <person name="Oren A."/>
            <person name="Chaudhuri R.R."/>
            <person name="La Ragione R."/>
            <person name="Hildebrand F."/>
            <person name="Pallen M.J."/>
        </authorList>
    </citation>
    <scope>NUCLEOTIDE SEQUENCE</scope>
    <source>
        <strain evidence="22">CHK147-3167</strain>
    </source>
</reference>
<feature type="binding site" evidence="16">
    <location>
        <position position="254"/>
    </location>
    <ligand>
        <name>substrate</name>
    </ligand>
</feature>
<evidence type="ECO:0000259" key="21">
    <source>
        <dbReference type="SMART" id="SM00861"/>
    </source>
</evidence>
<feature type="binding site" evidence="17">
    <location>
        <position position="418"/>
    </location>
    <ligand>
        <name>thiamine diphosphate</name>
        <dbReference type="ChEBI" id="CHEBI:58937"/>
    </ligand>
</feature>
<feature type="binding site" evidence="18">
    <location>
        <position position="182"/>
    </location>
    <ligand>
        <name>Mg(2+)</name>
        <dbReference type="ChEBI" id="CHEBI:18420"/>
    </ligand>
</feature>
<reference evidence="22" key="1">
    <citation type="submission" date="2020-10" db="EMBL/GenBank/DDBJ databases">
        <authorList>
            <person name="Gilroy R."/>
        </authorList>
    </citation>
    <scope>NUCLEOTIDE SEQUENCE</scope>
    <source>
        <strain evidence="22">CHK147-3167</strain>
    </source>
</reference>
<proteinExistence type="inferred from homology"/>
<feature type="binding site" evidence="16">
    <location>
        <position position="500"/>
    </location>
    <ligand>
        <name>substrate</name>
    </ligand>
</feature>
<dbReference type="Pfam" id="PF22613">
    <property type="entry name" value="Transketolase_C_1"/>
    <property type="match status" value="1"/>
</dbReference>
<comment type="similarity">
    <text evidence="5">Belongs to the transketolase family.</text>
</comment>
<dbReference type="GO" id="GO:0005829">
    <property type="term" value="C:cytosol"/>
    <property type="evidence" value="ECO:0007669"/>
    <property type="project" value="TreeGrafter"/>
</dbReference>
<keyword evidence="12 17" id="KW-0786">Thiamine pyrophosphate</keyword>
<evidence type="ECO:0000256" key="14">
    <source>
        <dbReference type="NCBIfam" id="TIGR00232"/>
    </source>
</evidence>
<comment type="subunit">
    <text evidence="6">Homodimer.</text>
</comment>
<comment type="cofactor">
    <cofactor evidence="17">
        <name>thiamine diphosphate</name>
        <dbReference type="ChEBI" id="CHEBI:58937"/>
    </cofactor>
    <text evidence="17">Binds 1 thiamine pyrophosphate per subunit. During the reaction, the substrate forms a covalent intermediate with the cofactor.</text>
</comment>
<evidence type="ECO:0000256" key="13">
    <source>
        <dbReference type="ARBA" id="ARBA00049473"/>
    </source>
</evidence>
<feature type="binding site" evidence="16">
    <location>
        <position position="366"/>
    </location>
    <ligand>
        <name>substrate</name>
    </ligand>
</feature>
<feature type="binding site" evidence="17">
    <location>
        <position position="68"/>
    </location>
    <ligand>
        <name>thiamine diphosphate</name>
        <dbReference type="ChEBI" id="CHEBI:58937"/>
    </ligand>
</feature>
<name>A0A9D0ZQ59_9FIRM</name>
<keyword evidence="11 18" id="KW-0460">Magnesium</keyword>